<gene>
    <name evidence="1" type="ORF">PND83_02145</name>
    <name evidence="2" type="ORF">PNE06_24980</name>
</gene>
<dbReference type="Proteomes" id="UP001211006">
    <property type="component" value="Unassembled WGS sequence"/>
</dbReference>
<dbReference type="EMBL" id="JAQLWV010000097">
    <property type="protein sequence ID" value="MDB7936331.1"/>
    <property type="molecule type" value="Genomic_DNA"/>
</dbReference>
<dbReference type="Proteomes" id="UP001211173">
    <property type="component" value="Unassembled WGS sequence"/>
</dbReference>
<dbReference type="AlphaFoldDB" id="A0AAW6CNJ1"/>
<evidence type="ECO:0000313" key="1">
    <source>
        <dbReference type="EMBL" id="MDB7904770.1"/>
    </source>
</evidence>
<accession>A0AAW6CNJ1</accession>
<organism evidence="2 3">
    <name type="scientific">Flavonifractor plautii</name>
    <name type="common">Fusobacterium plautii</name>
    <dbReference type="NCBI Taxonomy" id="292800"/>
    <lineage>
        <taxon>Bacteria</taxon>
        <taxon>Bacillati</taxon>
        <taxon>Bacillota</taxon>
        <taxon>Clostridia</taxon>
        <taxon>Eubacteriales</taxon>
        <taxon>Oscillospiraceae</taxon>
        <taxon>Flavonifractor</taxon>
    </lineage>
</organism>
<sequence length="78" mass="8258">MRYLITSVLSLGLLLALVLLVEGISAQEQPSIETPAATTTQAPTPTGPLTIQITGLEGAESIDDVWAVIEIPGWNENE</sequence>
<dbReference type="EMBL" id="JAQLWO010000002">
    <property type="protein sequence ID" value="MDB7904770.1"/>
    <property type="molecule type" value="Genomic_DNA"/>
</dbReference>
<name>A0AAW6CNJ1_FLAPL</name>
<protein>
    <submittedName>
        <fullName evidence="2">Uncharacterized protein</fullName>
    </submittedName>
</protein>
<dbReference type="RefSeq" id="WP_195384599.1">
    <property type="nucleotide sequence ID" value="NZ_BAABXT010000001.1"/>
</dbReference>
<reference evidence="2" key="1">
    <citation type="submission" date="2023-01" db="EMBL/GenBank/DDBJ databases">
        <title>Human gut microbiome strain richness.</title>
        <authorList>
            <person name="Chen-Liaw A."/>
        </authorList>
    </citation>
    <scope>NUCLEOTIDE SEQUENCE</scope>
    <source>
        <strain evidence="2">1001287st1_F4_1001285I_161205</strain>
        <strain evidence="1">2225st1_A6_2225SCRN_200828</strain>
    </source>
</reference>
<evidence type="ECO:0000313" key="2">
    <source>
        <dbReference type="EMBL" id="MDB7936331.1"/>
    </source>
</evidence>
<comment type="caution">
    <text evidence="2">The sequence shown here is derived from an EMBL/GenBank/DDBJ whole genome shotgun (WGS) entry which is preliminary data.</text>
</comment>
<evidence type="ECO:0000313" key="3">
    <source>
        <dbReference type="Proteomes" id="UP001211173"/>
    </source>
</evidence>
<proteinExistence type="predicted"/>